<organism evidence="8 9">
    <name type="scientific">Digitaria exilis</name>
    <dbReference type="NCBI Taxonomy" id="1010633"/>
    <lineage>
        <taxon>Eukaryota</taxon>
        <taxon>Viridiplantae</taxon>
        <taxon>Streptophyta</taxon>
        <taxon>Embryophyta</taxon>
        <taxon>Tracheophyta</taxon>
        <taxon>Spermatophyta</taxon>
        <taxon>Magnoliopsida</taxon>
        <taxon>Liliopsida</taxon>
        <taxon>Poales</taxon>
        <taxon>Poaceae</taxon>
        <taxon>PACMAD clade</taxon>
        <taxon>Panicoideae</taxon>
        <taxon>Panicodae</taxon>
        <taxon>Paniceae</taxon>
        <taxon>Anthephorinae</taxon>
        <taxon>Digitaria</taxon>
    </lineage>
</organism>
<dbReference type="FunFam" id="1.10.630.10:FF:000257">
    <property type="entry name" value="Os02g0503850 protein"/>
    <property type="match status" value="1"/>
</dbReference>
<keyword evidence="3 6" id="KW-0560">Oxidoreductase</keyword>
<keyword evidence="9" id="KW-1185">Reference proteome</keyword>
<keyword evidence="7" id="KW-1133">Transmembrane helix</keyword>
<dbReference type="Pfam" id="PF00067">
    <property type="entry name" value="p450"/>
    <property type="match status" value="1"/>
</dbReference>
<evidence type="ECO:0000256" key="2">
    <source>
        <dbReference type="ARBA" id="ARBA00022723"/>
    </source>
</evidence>
<dbReference type="PANTHER" id="PTHR47947:SF53">
    <property type="entry name" value="CYTOCHROME P450"/>
    <property type="match status" value="1"/>
</dbReference>
<keyword evidence="7" id="KW-0812">Transmembrane</keyword>
<evidence type="ECO:0000256" key="6">
    <source>
        <dbReference type="RuleBase" id="RU000461"/>
    </source>
</evidence>
<comment type="caution">
    <text evidence="8">The sequence shown here is derived from an EMBL/GenBank/DDBJ whole genome shotgun (WGS) entry which is preliminary data.</text>
</comment>
<dbReference type="EMBL" id="JACEFO010000302">
    <property type="protein sequence ID" value="KAF8775565.1"/>
    <property type="molecule type" value="Genomic_DNA"/>
</dbReference>
<feature type="transmembrane region" description="Helical" evidence="7">
    <location>
        <begin position="16"/>
        <end position="34"/>
    </location>
</feature>
<dbReference type="PRINTS" id="PR00385">
    <property type="entry name" value="P450"/>
</dbReference>
<evidence type="ECO:0000256" key="1">
    <source>
        <dbReference type="ARBA" id="ARBA00022617"/>
    </source>
</evidence>
<dbReference type="InterPro" id="IPR036396">
    <property type="entry name" value="Cyt_P450_sf"/>
</dbReference>
<dbReference type="Gene3D" id="1.10.630.10">
    <property type="entry name" value="Cytochrome P450"/>
    <property type="match status" value="1"/>
</dbReference>
<accession>A0A835KV17</accession>
<dbReference type="FunFam" id="1.10.630.10:FF:000104">
    <property type="entry name" value="Cytochrome P450 family 81 subfamily D polypeptide 8"/>
    <property type="match status" value="1"/>
</dbReference>
<comment type="similarity">
    <text evidence="6">Belongs to the cytochrome P450 family.</text>
</comment>
<evidence type="ECO:0000256" key="4">
    <source>
        <dbReference type="ARBA" id="ARBA00023004"/>
    </source>
</evidence>
<dbReference type="InterPro" id="IPR017972">
    <property type="entry name" value="Cyt_P450_CS"/>
</dbReference>
<dbReference type="PRINTS" id="PR00463">
    <property type="entry name" value="EP450I"/>
</dbReference>
<dbReference type="OrthoDB" id="1055148at2759"/>
<sequence>MLLKTPFATLTSNMETAYLVLLSFFFILATHRLLRHHRHGKRSTQKLPPGPLAVPVLGHLHLLKKPLHHKLARLAARYGPVFSLRLGSRHAVVVSSADLARECFTEHDVTFASCPRFPTLSLVTYGGTTIGNCVYGPYWRHLRRVATVHLLSARRVSSMLPAIGTELRAMVRRMHRAAADATGAGARVDLRRRLFELILSALMETIAQSKTSRGVNDADTDMSPEAQEFKESLDALVPLVGVGAANAMDFLPVLQRFDVFGVKNRIAAAVSTRDALFQRLIDTERRRLLQIKDGDESEHDERAAVFAESTFTGGAETTSGTTEWAMSLLLNHPEVIKKAQSEIDTIVGNSRLLDADDLPRLGYLQGILNETLRLYPSFPLLVPHESTADCTVGGHHIPSGTMLLVNAYAIHRDPTVWEDPTAFRPERFVDGSAEGRLLIPFGMGRRRCPGETLALRTLGLVLGTLIQCFDAFDWDTVGDAAGVDMTEGSGLTLPRVVPLEAMCKPRQVMLDVIRKL</sequence>
<keyword evidence="2 5" id="KW-0479">Metal-binding</keyword>
<reference evidence="8" key="1">
    <citation type="submission" date="2020-07" db="EMBL/GenBank/DDBJ databases">
        <title>Genome sequence and genetic diversity analysis of an under-domesticated orphan crop, white fonio (Digitaria exilis).</title>
        <authorList>
            <person name="Bennetzen J.L."/>
            <person name="Chen S."/>
            <person name="Ma X."/>
            <person name="Wang X."/>
            <person name="Yssel A.E.J."/>
            <person name="Chaluvadi S.R."/>
            <person name="Johnson M."/>
            <person name="Gangashetty P."/>
            <person name="Hamidou F."/>
            <person name="Sanogo M.D."/>
            <person name="Zwaenepoel A."/>
            <person name="Wallace J."/>
            <person name="Van De Peer Y."/>
            <person name="Van Deynze A."/>
        </authorList>
    </citation>
    <scope>NUCLEOTIDE SEQUENCE</scope>
    <source>
        <tissue evidence="8">Leaves</tissue>
    </source>
</reference>
<dbReference type="Proteomes" id="UP000636709">
    <property type="component" value="Unassembled WGS sequence"/>
</dbReference>
<keyword evidence="1 5" id="KW-0349">Heme</keyword>
<evidence type="ECO:0000256" key="3">
    <source>
        <dbReference type="ARBA" id="ARBA00023002"/>
    </source>
</evidence>
<dbReference type="PANTHER" id="PTHR47947">
    <property type="entry name" value="CYTOCHROME P450 82C3-RELATED"/>
    <property type="match status" value="1"/>
</dbReference>
<dbReference type="GO" id="GO:0004497">
    <property type="term" value="F:monooxygenase activity"/>
    <property type="evidence" value="ECO:0007669"/>
    <property type="project" value="UniProtKB-KW"/>
</dbReference>
<dbReference type="SUPFAM" id="SSF48264">
    <property type="entry name" value="Cytochrome P450"/>
    <property type="match status" value="1"/>
</dbReference>
<evidence type="ECO:0000313" key="8">
    <source>
        <dbReference type="EMBL" id="KAF8775565.1"/>
    </source>
</evidence>
<feature type="binding site" description="axial binding residue" evidence="5">
    <location>
        <position position="448"/>
    </location>
    <ligand>
        <name>heme</name>
        <dbReference type="ChEBI" id="CHEBI:30413"/>
    </ligand>
    <ligandPart>
        <name>Fe</name>
        <dbReference type="ChEBI" id="CHEBI:18248"/>
    </ligandPart>
</feature>
<keyword evidence="7" id="KW-0472">Membrane</keyword>
<dbReference type="GO" id="GO:0005506">
    <property type="term" value="F:iron ion binding"/>
    <property type="evidence" value="ECO:0007669"/>
    <property type="project" value="InterPro"/>
</dbReference>
<keyword evidence="6" id="KW-0503">Monooxygenase</keyword>
<name>A0A835KV17_9POAL</name>
<keyword evidence="4 5" id="KW-0408">Iron</keyword>
<gene>
    <name evidence="8" type="ORF">HU200_004339</name>
</gene>
<dbReference type="GO" id="GO:0020037">
    <property type="term" value="F:heme binding"/>
    <property type="evidence" value="ECO:0007669"/>
    <property type="project" value="InterPro"/>
</dbReference>
<evidence type="ECO:0000256" key="5">
    <source>
        <dbReference type="PIRSR" id="PIRSR602401-1"/>
    </source>
</evidence>
<dbReference type="InterPro" id="IPR002401">
    <property type="entry name" value="Cyt_P450_E_grp-I"/>
</dbReference>
<comment type="cofactor">
    <cofactor evidence="5">
        <name>heme</name>
        <dbReference type="ChEBI" id="CHEBI:30413"/>
    </cofactor>
</comment>
<proteinExistence type="inferred from homology"/>
<protein>
    <recommendedName>
        <fullName evidence="10">Cytochrome P450</fullName>
    </recommendedName>
</protein>
<dbReference type="AlphaFoldDB" id="A0A835KV17"/>
<dbReference type="InterPro" id="IPR001128">
    <property type="entry name" value="Cyt_P450"/>
</dbReference>
<evidence type="ECO:0008006" key="10">
    <source>
        <dbReference type="Google" id="ProtNLM"/>
    </source>
</evidence>
<dbReference type="GO" id="GO:0016705">
    <property type="term" value="F:oxidoreductase activity, acting on paired donors, with incorporation or reduction of molecular oxygen"/>
    <property type="evidence" value="ECO:0007669"/>
    <property type="project" value="InterPro"/>
</dbReference>
<dbReference type="PROSITE" id="PS00086">
    <property type="entry name" value="CYTOCHROME_P450"/>
    <property type="match status" value="1"/>
</dbReference>
<dbReference type="InterPro" id="IPR050651">
    <property type="entry name" value="Plant_Cytochrome_P450_Monoox"/>
</dbReference>
<evidence type="ECO:0000256" key="7">
    <source>
        <dbReference type="SAM" id="Phobius"/>
    </source>
</evidence>
<evidence type="ECO:0000313" key="9">
    <source>
        <dbReference type="Proteomes" id="UP000636709"/>
    </source>
</evidence>